<comment type="caution">
    <text evidence="2">The sequence shown here is derived from an EMBL/GenBank/DDBJ whole genome shotgun (WGS) entry which is preliminary data.</text>
</comment>
<feature type="signal peptide" evidence="1">
    <location>
        <begin position="1"/>
        <end position="25"/>
    </location>
</feature>
<evidence type="ECO:0000313" key="2">
    <source>
        <dbReference type="EMBL" id="OGE26404.1"/>
    </source>
</evidence>
<protein>
    <submittedName>
        <fullName evidence="2">Uncharacterized protein</fullName>
    </submittedName>
</protein>
<dbReference type="EMBL" id="MFCX01000011">
    <property type="protein sequence ID" value="OGE26404.1"/>
    <property type="molecule type" value="Genomic_DNA"/>
</dbReference>
<reference evidence="2 3" key="1">
    <citation type="journal article" date="2016" name="Nat. Commun.">
        <title>Thousands of microbial genomes shed light on interconnected biogeochemical processes in an aquifer system.</title>
        <authorList>
            <person name="Anantharaman K."/>
            <person name="Brown C.T."/>
            <person name="Hug L.A."/>
            <person name="Sharon I."/>
            <person name="Castelle C.J."/>
            <person name="Probst A.J."/>
            <person name="Thomas B.C."/>
            <person name="Singh A."/>
            <person name="Wilkins M.J."/>
            <person name="Karaoz U."/>
            <person name="Brodie E.L."/>
            <person name="Williams K.H."/>
            <person name="Hubbard S.S."/>
            <person name="Banfield J.F."/>
        </authorList>
    </citation>
    <scope>NUCLEOTIDE SEQUENCE [LARGE SCALE GENOMIC DNA]</scope>
</reference>
<sequence>MNIKYQMLAVGFIAFALIFLQPAYAFSCLDNDSNYYQTKGLASTPQLNRDLKKTDAGKCVIDPKATFAPYKIPSYADLKSVYFDQSKSTRKSTLSSNANQGNITDSIGNDATTELDRLIYVNGSVTITGNGFLNAKPVIPIIIFTNNDLTINNNIDFAHNSSNGGLVFVVGGNVNIHKDVTQIDAVIIAQGNIYTAGSGCSHSSPVSSQPLTVNGSLITLADDKTVKFCRKLDNNSEPAEKIIHQPKYLVILRNLMSDTLQKWSEIQ</sequence>
<dbReference type="Proteomes" id="UP000177042">
    <property type="component" value="Unassembled WGS sequence"/>
</dbReference>
<proteinExistence type="predicted"/>
<keyword evidence="1" id="KW-0732">Signal</keyword>
<accession>A0A1F5JCP0</accession>
<evidence type="ECO:0000256" key="1">
    <source>
        <dbReference type="SAM" id="SignalP"/>
    </source>
</evidence>
<dbReference type="AlphaFoldDB" id="A0A1F5JCP0"/>
<name>A0A1F5JCP0_9BACT</name>
<evidence type="ECO:0000313" key="3">
    <source>
        <dbReference type="Proteomes" id="UP000177042"/>
    </source>
</evidence>
<gene>
    <name evidence="2" type="ORF">A3C26_01585</name>
</gene>
<feature type="chain" id="PRO_5009519010" evidence="1">
    <location>
        <begin position="26"/>
        <end position="267"/>
    </location>
</feature>
<organism evidence="2 3">
    <name type="scientific">Candidatus Daviesbacteria bacterium RIFCSPHIGHO2_02_FULL_39_12</name>
    <dbReference type="NCBI Taxonomy" id="1797770"/>
    <lineage>
        <taxon>Bacteria</taxon>
        <taxon>Candidatus Daviesiibacteriota</taxon>
    </lineage>
</organism>